<accession>A0A0K2CY63</accession>
<reference evidence="8 9" key="1">
    <citation type="journal article" date="2015" name="Genome Announc.">
        <title>Complete Genome Sequences of Nine Phages Capable of Infecting Paenibacillus larvae, the Causative Agent of American Foulbrood Disease in Honeybees.</title>
        <authorList>
            <person name="Tsourkas P.K."/>
            <person name="Yost D.G."/>
            <person name="Krohn A."/>
            <person name="LeBlanc L."/>
            <person name="Zhang A."/>
            <person name="Stamereilers C."/>
            <person name="Amy P.S."/>
        </authorList>
    </citation>
    <scope>NUCLEOTIDE SEQUENCE [LARGE SCALE GENOMIC DNA]</scope>
</reference>
<gene>
    <name evidence="8" type="ORF">HARRISON_39</name>
</gene>
<sequence length="171" mass="18995">MIEVISKRLARKIKDGYPGGNIDVMAYEIGRVLNHYGIIAFTCLIGWLSGEFFKSLLAMFSFALIRRFSGGLHLNLTTCTIVSVTLFCTVPFIQLDAEISLLLNTLSTLLFLFFSPNSYGGMSKDLAWKRKSKIISVLIVSSNFFINSTILSLIFITQGLLILPLKGGESR</sequence>
<dbReference type="GO" id="GO:0009372">
    <property type="term" value="P:quorum sensing"/>
    <property type="evidence" value="ECO:0007669"/>
    <property type="project" value="InterPro"/>
</dbReference>
<feature type="transmembrane region" description="Helical" evidence="7">
    <location>
        <begin position="137"/>
        <end position="163"/>
    </location>
</feature>
<feature type="transmembrane region" description="Helical" evidence="7">
    <location>
        <begin position="38"/>
        <end position="65"/>
    </location>
</feature>
<evidence type="ECO:0000313" key="8">
    <source>
        <dbReference type="EMBL" id="ALA12440.1"/>
    </source>
</evidence>
<keyword evidence="9" id="KW-1185">Reference proteome</keyword>
<evidence type="ECO:0000256" key="1">
    <source>
        <dbReference type="ARBA" id="ARBA00022475"/>
    </source>
</evidence>
<protein>
    <submittedName>
        <fullName evidence="8">Accessory gene regulator B</fullName>
    </submittedName>
</protein>
<organism evidence="8 9">
    <name type="scientific">Paenibacillus phage Harrison</name>
    <dbReference type="NCBI Taxonomy" id="1636257"/>
    <lineage>
        <taxon>Viruses</taxon>
        <taxon>Duplodnaviria</taxon>
        <taxon>Heunggongvirae</taxon>
        <taxon>Uroviricota</taxon>
        <taxon>Caudoviricetes</taxon>
        <taxon>Gochnauervirinae</taxon>
        <taxon>Harrisonvirus</taxon>
        <taxon>Harrisonvirus harrison</taxon>
    </lineage>
</organism>
<keyword evidence="3 7" id="KW-0812">Transmembrane</keyword>
<evidence type="ECO:0000256" key="7">
    <source>
        <dbReference type="SAM" id="Phobius"/>
    </source>
</evidence>
<evidence type="ECO:0000256" key="3">
    <source>
        <dbReference type="ARBA" id="ARBA00022692"/>
    </source>
</evidence>
<dbReference type="Proteomes" id="UP000204186">
    <property type="component" value="Segment"/>
</dbReference>
<keyword evidence="6 7" id="KW-0472">Membrane</keyword>
<evidence type="ECO:0000256" key="5">
    <source>
        <dbReference type="ARBA" id="ARBA00022989"/>
    </source>
</evidence>
<dbReference type="InterPro" id="IPR006741">
    <property type="entry name" value="AgrB"/>
</dbReference>
<evidence type="ECO:0000256" key="6">
    <source>
        <dbReference type="ARBA" id="ARBA00023136"/>
    </source>
</evidence>
<dbReference type="GO" id="GO:0006508">
    <property type="term" value="P:proteolysis"/>
    <property type="evidence" value="ECO:0007669"/>
    <property type="project" value="UniProtKB-KW"/>
</dbReference>
<name>A0A0K2CY63_9CAUD</name>
<dbReference type="RefSeq" id="YP_009193852.1">
    <property type="nucleotide sequence ID" value="NC_028746.1"/>
</dbReference>
<evidence type="ECO:0000313" key="9">
    <source>
        <dbReference type="Proteomes" id="UP000204186"/>
    </source>
</evidence>
<evidence type="ECO:0000256" key="2">
    <source>
        <dbReference type="ARBA" id="ARBA00022670"/>
    </source>
</evidence>
<dbReference type="GeneID" id="26613503"/>
<dbReference type="KEGG" id="vg:26613503"/>
<evidence type="ECO:0000256" key="4">
    <source>
        <dbReference type="ARBA" id="ARBA00022801"/>
    </source>
</evidence>
<dbReference type="Pfam" id="PF04647">
    <property type="entry name" value="AgrB"/>
    <property type="match status" value="1"/>
</dbReference>
<feature type="transmembrane region" description="Helical" evidence="7">
    <location>
        <begin position="99"/>
        <end position="116"/>
    </location>
</feature>
<dbReference type="GO" id="GO:0008233">
    <property type="term" value="F:peptidase activity"/>
    <property type="evidence" value="ECO:0007669"/>
    <property type="project" value="UniProtKB-KW"/>
</dbReference>
<keyword evidence="1" id="KW-1003">Cell membrane</keyword>
<dbReference type="SMART" id="SM00793">
    <property type="entry name" value="AgrB"/>
    <property type="match status" value="1"/>
</dbReference>
<proteinExistence type="predicted"/>
<keyword evidence="2" id="KW-0645">Protease</keyword>
<dbReference type="GO" id="GO:0016020">
    <property type="term" value="C:membrane"/>
    <property type="evidence" value="ECO:0007669"/>
    <property type="project" value="InterPro"/>
</dbReference>
<feature type="transmembrane region" description="Helical" evidence="7">
    <location>
        <begin position="72"/>
        <end position="93"/>
    </location>
</feature>
<dbReference type="EMBL" id="KT361651">
    <property type="protein sequence ID" value="ALA12440.1"/>
    <property type="molecule type" value="Genomic_DNA"/>
</dbReference>
<keyword evidence="5 7" id="KW-1133">Transmembrane helix</keyword>
<keyword evidence="4" id="KW-0378">Hydrolase</keyword>